<proteinExistence type="predicted"/>
<dbReference type="STRING" id="1234679.BN424_1160"/>
<accession>K8EFN9</accession>
<evidence type="ECO:0000313" key="2">
    <source>
        <dbReference type="Proteomes" id="UP000000212"/>
    </source>
</evidence>
<dbReference type="HOGENOM" id="CLU_3248971_0_0_9"/>
<dbReference type="RefSeq" id="WP_015075966.1">
    <property type="nucleotide sequence ID" value="NC_019425.2"/>
</dbReference>
<evidence type="ECO:0000313" key="1">
    <source>
        <dbReference type="EMBL" id="CCO10648.1"/>
    </source>
</evidence>
<keyword evidence="2" id="KW-1185">Reference proteome</keyword>
<dbReference type="AlphaFoldDB" id="K8EFN9"/>
<dbReference type="SUPFAM" id="SSF53474">
    <property type="entry name" value="alpha/beta-Hydrolases"/>
    <property type="match status" value="1"/>
</dbReference>
<dbReference type="EMBL" id="HE999757">
    <property type="protein sequence ID" value="CCO10648.1"/>
    <property type="molecule type" value="Genomic_DNA"/>
</dbReference>
<gene>
    <name evidence="1" type="ORF">BN424_1160</name>
</gene>
<dbReference type="InterPro" id="IPR029058">
    <property type="entry name" value="AB_hydrolase_fold"/>
</dbReference>
<organism evidence="1 2">
    <name type="scientific">Carnobacterium maltaromaticum LMA28</name>
    <dbReference type="NCBI Taxonomy" id="1234679"/>
    <lineage>
        <taxon>Bacteria</taxon>
        <taxon>Bacillati</taxon>
        <taxon>Bacillota</taxon>
        <taxon>Bacilli</taxon>
        <taxon>Lactobacillales</taxon>
        <taxon>Carnobacteriaceae</taxon>
        <taxon>Carnobacterium</taxon>
    </lineage>
</organism>
<dbReference type="PATRIC" id="fig|1234679.3.peg.1119"/>
<sequence>MLVISLVEVVEDIELIRQQLGIESMYVLGHSGHGFMAMAYAE</sequence>
<dbReference type="Proteomes" id="UP000000212">
    <property type="component" value="Chromosome"/>
</dbReference>
<dbReference type="Gene3D" id="3.40.50.1820">
    <property type="entry name" value="alpha/beta hydrolase"/>
    <property type="match status" value="1"/>
</dbReference>
<name>K8EFN9_CARML</name>
<dbReference type="KEGG" id="cml:BN424_1160"/>
<protein>
    <submittedName>
        <fullName evidence="1">Uncharacterized protein</fullName>
    </submittedName>
</protein>
<reference evidence="2" key="1">
    <citation type="journal article" date="2013" name="Genome Announc.">
        <title>Complete Chromosome Sequence of Carnobacterium maltaromaticum LMA 28.</title>
        <authorList>
            <person name="Cailliez-Grimal C."/>
            <person name="Chaillou S."/>
            <person name="Anba-Mondoloni J."/>
            <person name="Loux V."/>
            <person name="Afzal M.I."/>
            <person name="Rahman A."/>
            <person name="Kergourlay G."/>
            <person name="Champomier-Verges M.C."/>
            <person name="Zagorec M."/>
            <person name="Dalgaard P."/>
            <person name="Leisner J.J."/>
            <person name="Prevost H."/>
            <person name="Revol-Junelles A.M."/>
            <person name="Borges F."/>
        </authorList>
    </citation>
    <scope>NUCLEOTIDE SEQUENCE</scope>
    <source>
        <strain evidence="2">LMA28</strain>
    </source>
</reference>